<evidence type="ECO:0000256" key="15">
    <source>
        <dbReference type="ARBA" id="ARBA00033028"/>
    </source>
</evidence>
<comment type="similarity">
    <text evidence="3 16">Belongs to the lipase chaperone family.</text>
</comment>
<protein>
    <recommendedName>
        <fullName evidence="4 16">Lipase chaperone</fullName>
    </recommendedName>
    <alternativeName>
        <fullName evidence="16">Lipase activator protein</fullName>
    </alternativeName>
    <alternativeName>
        <fullName evidence="15 16">Lipase foldase</fullName>
    </alternativeName>
    <alternativeName>
        <fullName evidence="13 16">Lipase helper protein</fullName>
    </alternativeName>
    <alternativeName>
        <fullName evidence="14 16">Lipase modulator</fullName>
    </alternativeName>
</protein>
<feature type="transmembrane region" description="Helical" evidence="16">
    <location>
        <begin position="6"/>
        <end position="24"/>
    </location>
</feature>
<evidence type="ECO:0000256" key="7">
    <source>
        <dbReference type="ARBA" id="ARBA00022692"/>
    </source>
</evidence>
<evidence type="ECO:0000256" key="6">
    <source>
        <dbReference type="ARBA" id="ARBA00022519"/>
    </source>
</evidence>
<dbReference type="Proteomes" id="UP000245977">
    <property type="component" value="Chromosome"/>
</dbReference>
<dbReference type="RefSeq" id="WP_065993751.1">
    <property type="nucleotide sequence ID" value="NZ_CP029397.2"/>
</dbReference>
<evidence type="ECO:0000313" key="19">
    <source>
        <dbReference type="Proteomes" id="UP000245977"/>
    </source>
</evidence>
<keyword evidence="9 16" id="KW-1133">Transmembrane helix</keyword>
<keyword evidence="19" id="KW-1185">Reference proteome</keyword>
<organism evidence="18 19">
    <name type="scientific">Acinetobacter defluvii</name>
    <dbReference type="NCBI Taxonomy" id="1871111"/>
    <lineage>
        <taxon>Bacteria</taxon>
        <taxon>Pseudomonadati</taxon>
        <taxon>Pseudomonadota</taxon>
        <taxon>Gammaproteobacteria</taxon>
        <taxon>Moraxellales</taxon>
        <taxon>Moraxellaceae</taxon>
        <taxon>Acinetobacter</taxon>
    </lineage>
</organism>
<accession>A0A2S2FGZ3</accession>
<dbReference type="HAMAP" id="MF_00790">
    <property type="entry name" value="Lipase_chap"/>
    <property type="match status" value="1"/>
</dbReference>
<keyword evidence="10 16" id="KW-0443">Lipid metabolism</keyword>
<evidence type="ECO:0000256" key="1">
    <source>
        <dbReference type="ARBA" id="ARBA00003280"/>
    </source>
</evidence>
<comment type="subcellular location">
    <subcellularLocation>
        <location evidence="2">Cell inner membrane</location>
        <topology evidence="2">Single-pass membrane protein</topology>
        <orientation evidence="2">Periplasmic side</orientation>
    </subcellularLocation>
</comment>
<evidence type="ECO:0000256" key="14">
    <source>
        <dbReference type="ARBA" id="ARBA00031542"/>
    </source>
</evidence>
<name>A0A2S2FGZ3_9GAMM</name>
<comment type="function">
    <text evidence="1 16">May be involved in the folding of the extracellular lipase during its passage through the periplasm.</text>
</comment>
<evidence type="ECO:0000313" key="18">
    <source>
        <dbReference type="EMBL" id="AWL30180.1"/>
    </source>
</evidence>
<dbReference type="GO" id="GO:0005886">
    <property type="term" value="C:plasma membrane"/>
    <property type="evidence" value="ECO:0007669"/>
    <property type="project" value="UniProtKB-SubCell"/>
</dbReference>
<evidence type="ECO:0000256" key="12">
    <source>
        <dbReference type="ARBA" id="ARBA00023186"/>
    </source>
</evidence>
<evidence type="ECO:0000256" key="11">
    <source>
        <dbReference type="ARBA" id="ARBA00023136"/>
    </source>
</evidence>
<dbReference type="OrthoDB" id="7025807at2"/>
<keyword evidence="7 16" id="KW-0812">Transmembrane</keyword>
<dbReference type="STRING" id="1871111.GCA_001704615_03042"/>
<dbReference type="Pfam" id="PF03280">
    <property type="entry name" value="Lipase_chap"/>
    <property type="match status" value="1"/>
</dbReference>
<dbReference type="AlphaFoldDB" id="A0A2S2FGZ3"/>
<keyword evidence="6 16" id="KW-0997">Cell inner membrane</keyword>
<sequence>MSKVKLGIIFTLILILVIGIMIWLKPQNTLLNQPQNHQQSKLDLPDQSQYAKSQISEKHSQSFSSASQQDTQINCQIRVDGANRLIVNEQTKDCFEYFITQYGEKTFEQIKTDFLAYIKISYKEPVLSQLSDLWSRYMQYREQLGQLPPPTTSKEDAKYYREILKNIQNLRKKFFSDYEIQGLFGTQNTYDQYTVDRMEILDNKNLSPTEKAEKLKNLFSQLPEDWQENLKQLNQLEDLRKLTAEIKSRNGTAEEIHQMRTNLVGAAATQRLETLDTQRAEWKHRVNQYLTERESIMKSSMSDSAKQSAVNQLRSQQFNNPQEQTRLQTFESVHDQGGKLPFSD</sequence>
<evidence type="ECO:0000256" key="2">
    <source>
        <dbReference type="ARBA" id="ARBA00004383"/>
    </source>
</evidence>
<dbReference type="EMBL" id="CP029397">
    <property type="protein sequence ID" value="AWL30180.1"/>
    <property type="molecule type" value="Genomic_DNA"/>
</dbReference>
<reference evidence="18" key="1">
    <citation type="submission" date="2019-08" db="EMBL/GenBank/DDBJ databases">
        <title>The complete genome of Acinetobacter defluvii strain WCHAD010030.</title>
        <authorList>
            <person name="Hu Y."/>
            <person name="Qin J."/>
            <person name="Feng Y."/>
            <person name="Zong Z."/>
        </authorList>
    </citation>
    <scope>NUCLEOTIDE SEQUENCE</scope>
    <source>
        <strain evidence="18">WCHA30</strain>
    </source>
</reference>
<dbReference type="SUPFAM" id="SSF158855">
    <property type="entry name" value="Lipase chaperone-like"/>
    <property type="match status" value="1"/>
</dbReference>
<evidence type="ECO:0000256" key="8">
    <source>
        <dbReference type="ARBA" id="ARBA00022963"/>
    </source>
</evidence>
<evidence type="ECO:0000256" key="17">
    <source>
        <dbReference type="SAM" id="MobiDB-lite"/>
    </source>
</evidence>
<evidence type="ECO:0000256" key="9">
    <source>
        <dbReference type="ARBA" id="ARBA00022989"/>
    </source>
</evidence>
<dbReference type="GO" id="GO:0016042">
    <property type="term" value="P:lipid catabolic process"/>
    <property type="evidence" value="ECO:0007669"/>
    <property type="project" value="UniProtKB-UniRule"/>
</dbReference>
<keyword evidence="8 16" id="KW-0442">Lipid degradation</keyword>
<keyword evidence="5 16" id="KW-1003">Cell membrane</keyword>
<evidence type="ECO:0000256" key="16">
    <source>
        <dbReference type="HAMAP-Rule" id="MF_00790"/>
    </source>
</evidence>
<gene>
    <name evidence="16" type="primary">lifO</name>
    <name evidence="18" type="ORF">DJ533_17235</name>
</gene>
<evidence type="ECO:0000256" key="13">
    <source>
        <dbReference type="ARBA" id="ARBA00030948"/>
    </source>
</evidence>
<keyword evidence="12 16" id="KW-0143">Chaperone</keyword>
<evidence type="ECO:0000256" key="10">
    <source>
        <dbReference type="ARBA" id="ARBA00023098"/>
    </source>
</evidence>
<evidence type="ECO:0000256" key="3">
    <source>
        <dbReference type="ARBA" id="ARBA00010358"/>
    </source>
</evidence>
<dbReference type="KEGG" id="adv:DJ533_17235"/>
<proteinExistence type="inferred from homology"/>
<evidence type="ECO:0000256" key="4">
    <source>
        <dbReference type="ARBA" id="ARBA00019692"/>
    </source>
</evidence>
<keyword evidence="11 16" id="KW-0472">Membrane</keyword>
<evidence type="ECO:0000256" key="5">
    <source>
        <dbReference type="ARBA" id="ARBA00022475"/>
    </source>
</evidence>
<dbReference type="GO" id="GO:0006457">
    <property type="term" value="P:protein folding"/>
    <property type="evidence" value="ECO:0007669"/>
    <property type="project" value="UniProtKB-UniRule"/>
</dbReference>
<dbReference type="GO" id="GO:0051082">
    <property type="term" value="F:unfolded protein binding"/>
    <property type="evidence" value="ECO:0007669"/>
    <property type="project" value="UniProtKB-UniRule"/>
</dbReference>
<dbReference type="InterPro" id="IPR004961">
    <property type="entry name" value="Lipase_chaperone"/>
</dbReference>
<feature type="region of interest" description="Disordered" evidence="17">
    <location>
        <begin position="297"/>
        <end position="325"/>
    </location>
</feature>